<proteinExistence type="predicted"/>
<name>A0A0E3WUS8_9EURY</name>
<protein>
    <submittedName>
        <fullName evidence="2">Uncharacterized protein</fullName>
    </submittedName>
</protein>
<feature type="transmembrane region" description="Helical" evidence="1">
    <location>
        <begin position="162"/>
        <end position="185"/>
    </location>
</feature>
<sequence length="223" mass="24412">MRYPLFLIGVLMLVFPVSAVTIPDDVIIGLGNANLSVDNLTSDSFIVENDTFSFYISDNWHSLQLSDTESDSNVWFSISTWTSSQKVWTVSSDTQQIITHMIGGFPANRNIIVYRDGVKYDTIHSDSSGALTWVYDGGFSEHTFSMIVGSTDTNSFPIYHQLLGALVLGAMVIFVLAAAILIGILYHFKNGESFDPISLTLGLLSAIVVFSIAAIILSKLLTL</sequence>
<dbReference type="Proteomes" id="UP000033101">
    <property type="component" value="Chromosome"/>
</dbReference>
<keyword evidence="1" id="KW-1133">Transmembrane helix</keyword>
<gene>
    <name evidence="2" type="ORF">MSHOH_2157</name>
</gene>
<dbReference type="KEGG" id="mhor:MSHOH_2157"/>
<keyword evidence="1" id="KW-0812">Transmembrane</keyword>
<dbReference type="AlphaFoldDB" id="A0A0E3WUS8"/>
<accession>A0A0E3WUS8</accession>
<keyword evidence="1" id="KW-0472">Membrane</keyword>
<reference evidence="2 3" key="1">
    <citation type="submission" date="2014-07" db="EMBL/GenBank/DDBJ databases">
        <title>Methanogenic archaea and the global carbon cycle.</title>
        <authorList>
            <person name="Henriksen J.R."/>
            <person name="Luke J."/>
            <person name="Reinhart S."/>
            <person name="Benedict M.N."/>
            <person name="Youngblut N.D."/>
            <person name="Metcalf M.E."/>
            <person name="Whitaker R.J."/>
            <person name="Metcalf W.W."/>
        </authorList>
    </citation>
    <scope>NUCLEOTIDE SEQUENCE [LARGE SCALE GENOMIC DNA]</scope>
    <source>
        <strain evidence="2 3">HB-1</strain>
    </source>
</reference>
<dbReference type="HOGENOM" id="CLU_1237925_0_0_2"/>
<organism evidence="2 3">
    <name type="scientific">Methanosarcina horonobensis HB-1 = JCM 15518</name>
    <dbReference type="NCBI Taxonomy" id="1434110"/>
    <lineage>
        <taxon>Archaea</taxon>
        <taxon>Methanobacteriati</taxon>
        <taxon>Methanobacteriota</taxon>
        <taxon>Stenosarchaea group</taxon>
        <taxon>Methanomicrobia</taxon>
        <taxon>Methanosarcinales</taxon>
        <taxon>Methanosarcinaceae</taxon>
        <taxon>Methanosarcina</taxon>
    </lineage>
</organism>
<evidence type="ECO:0000313" key="2">
    <source>
        <dbReference type="EMBL" id="AKB78640.1"/>
    </source>
</evidence>
<evidence type="ECO:0000256" key="1">
    <source>
        <dbReference type="SAM" id="Phobius"/>
    </source>
</evidence>
<keyword evidence="3" id="KW-1185">Reference proteome</keyword>
<dbReference type="EMBL" id="CP009516">
    <property type="protein sequence ID" value="AKB78640.1"/>
    <property type="molecule type" value="Genomic_DNA"/>
</dbReference>
<evidence type="ECO:0000313" key="3">
    <source>
        <dbReference type="Proteomes" id="UP000033101"/>
    </source>
</evidence>
<dbReference type="PATRIC" id="fig|1434110.4.peg.2748"/>
<feature type="transmembrane region" description="Helical" evidence="1">
    <location>
        <begin position="197"/>
        <end position="217"/>
    </location>
</feature>
<dbReference type="STRING" id="1434110.MSHOH_2157"/>